<evidence type="ECO:0000313" key="3">
    <source>
        <dbReference type="Proteomes" id="UP000662747"/>
    </source>
</evidence>
<protein>
    <submittedName>
        <fullName evidence="2">Uncharacterized protein</fullName>
    </submittedName>
</protein>
<dbReference type="RefSeq" id="WP_206729167.1">
    <property type="nucleotide sequence ID" value="NZ_CP071090.1"/>
</dbReference>
<keyword evidence="3" id="KW-1185">Reference proteome</keyword>
<keyword evidence="1" id="KW-0812">Transmembrane</keyword>
<gene>
    <name evidence="2" type="ORF">JY651_23255</name>
</gene>
<dbReference type="Proteomes" id="UP000662747">
    <property type="component" value="Chromosome"/>
</dbReference>
<evidence type="ECO:0000313" key="2">
    <source>
        <dbReference type="EMBL" id="QSQ27648.1"/>
    </source>
</evidence>
<feature type="transmembrane region" description="Helical" evidence="1">
    <location>
        <begin position="34"/>
        <end position="54"/>
    </location>
</feature>
<reference evidence="2 3" key="1">
    <citation type="submission" date="2021-02" db="EMBL/GenBank/DDBJ databases">
        <title>De Novo genome assembly of isolated myxobacteria.</title>
        <authorList>
            <person name="Stevens D.C."/>
        </authorList>
    </citation>
    <scope>NUCLEOTIDE SEQUENCE [LARGE SCALE GENOMIC DNA]</scope>
    <source>
        <strain evidence="3">SCPEA02</strain>
    </source>
</reference>
<feature type="transmembrane region" description="Helical" evidence="1">
    <location>
        <begin position="385"/>
        <end position="408"/>
    </location>
</feature>
<dbReference type="EMBL" id="CP071090">
    <property type="protein sequence ID" value="QSQ27648.1"/>
    <property type="molecule type" value="Genomic_DNA"/>
</dbReference>
<feature type="transmembrane region" description="Helical" evidence="1">
    <location>
        <begin position="74"/>
        <end position="100"/>
    </location>
</feature>
<sequence length="432" mass="48194">MPLPHETPPQESGPESPKVELELAGLPRERDKPLLRFAWCGWVLTGIVGLSYLGPAKFVWFLINIPQLFADFDAPSLAFVVLFRILVIPTLYLAVGVSLLRRTLTGQRARKALRSGELVVFLRSFARERDAVQARYAAPSHWLWSMLWGSRTPESQAFDVWLAPWIESIAPMVALGNPRDWLPSDGARKLYPEDADWQQLVGTLLRKSRVVLIQAGASSGLDWELDYLRQNVPPRKVFVLLEPGVRDATRWEALRSRFAGQGWNLPELAPEPGALIAFSETRHGRFLRERLVHPDDYTRAISNALASGNASRIFNTVDKHALVAWKRSLLTNVFSGGLSGCLLVLTTLAFTLYAAYSIIEPIVRSLLRQGVEMQSRVGDGNRPGMTILAIPAVALGFLFFQLVAPMFYRLHRLMNHTQGTEQNPPSSGPDGA</sequence>
<keyword evidence="1" id="KW-1133">Transmembrane helix</keyword>
<proteinExistence type="predicted"/>
<accession>A0ABX7PB21</accession>
<name>A0ABX7PB21_9BACT</name>
<keyword evidence="1" id="KW-0472">Membrane</keyword>
<evidence type="ECO:0000256" key="1">
    <source>
        <dbReference type="SAM" id="Phobius"/>
    </source>
</evidence>
<organism evidence="2 3">
    <name type="scientific">Pyxidicoccus parkwayensis</name>
    <dbReference type="NCBI Taxonomy" id="2813578"/>
    <lineage>
        <taxon>Bacteria</taxon>
        <taxon>Pseudomonadati</taxon>
        <taxon>Myxococcota</taxon>
        <taxon>Myxococcia</taxon>
        <taxon>Myxococcales</taxon>
        <taxon>Cystobacterineae</taxon>
        <taxon>Myxococcaceae</taxon>
        <taxon>Pyxidicoccus</taxon>
    </lineage>
</organism>
<feature type="transmembrane region" description="Helical" evidence="1">
    <location>
        <begin position="329"/>
        <end position="356"/>
    </location>
</feature>